<evidence type="ECO:0000256" key="3">
    <source>
        <dbReference type="ARBA" id="ARBA00022729"/>
    </source>
</evidence>
<evidence type="ECO:0000313" key="7">
    <source>
        <dbReference type="EMBL" id="KAK8762808.1"/>
    </source>
</evidence>
<keyword evidence="4" id="KW-0378">Hydrolase</keyword>
<organism evidence="7 8">
    <name type="scientific">Amblyomma americanum</name>
    <name type="common">Lone star tick</name>
    <dbReference type="NCBI Taxonomy" id="6943"/>
    <lineage>
        <taxon>Eukaryota</taxon>
        <taxon>Metazoa</taxon>
        <taxon>Ecdysozoa</taxon>
        <taxon>Arthropoda</taxon>
        <taxon>Chelicerata</taxon>
        <taxon>Arachnida</taxon>
        <taxon>Acari</taxon>
        <taxon>Parasitiformes</taxon>
        <taxon>Ixodida</taxon>
        <taxon>Ixodoidea</taxon>
        <taxon>Ixodidae</taxon>
        <taxon>Amblyomminae</taxon>
        <taxon>Amblyomma</taxon>
    </lineage>
</organism>
<evidence type="ECO:0000256" key="2">
    <source>
        <dbReference type="ARBA" id="ARBA00022670"/>
    </source>
</evidence>
<evidence type="ECO:0000256" key="4">
    <source>
        <dbReference type="ARBA" id="ARBA00022801"/>
    </source>
</evidence>
<protein>
    <recommendedName>
        <fullName evidence="9">Prolylcarboxypeptidase</fullName>
    </recommendedName>
</protein>
<dbReference type="InterPro" id="IPR008758">
    <property type="entry name" value="Peptidase_S28"/>
</dbReference>
<dbReference type="Gene3D" id="3.40.50.1820">
    <property type="entry name" value="alpha/beta hydrolase"/>
    <property type="match status" value="3"/>
</dbReference>
<dbReference type="GO" id="GO:0070008">
    <property type="term" value="F:serine-type exopeptidase activity"/>
    <property type="evidence" value="ECO:0007669"/>
    <property type="project" value="InterPro"/>
</dbReference>
<gene>
    <name evidence="7" type="ORF">V5799_025929</name>
</gene>
<dbReference type="PANTHER" id="PTHR11010">
    <property type="entry name" value="PROTEASE S28 PRO-X CARBOXYPEPTIDASE-RELATED"/>
    <property type="match status" value="1"/>
</dbReference>
<accession>A0AAQ4DK18</accession>
<dbReference type="SUPFAM" id="SSF53474">
    <property type="entry name" value="alpha/beta-Hydrolases"/>
    <property type="match status" value="1"/>
</dbReference>
<keyword evidence="2" id="KW-0645">Protease</keyword>
<evidence type="ECO:0008006" key="9">
    <source>
        <dbReference type="Google" id="ProtNLM"/>
    </source>
</evidence>
<keyword evidence="5" id="KW-0325">Glycoprotein</keyword>
<proteinExistence type="inferred from homology"/>
<evidence type="ECO:0000256" key="5">
    <source>
        <dbReference type="ARBA" id="ARBA00023180"/>
    </source>
</evidence>
<feature type="signal peptide" evidence="6">
    <location>
        <begin position="1"/>
        <end position="21"/>
    </location>
</feature>
<reference evidence="7 8" key="1">
    <citation type="journal article" date="2023" name="Arcadia Sci">
        <title>De novo assembly of a long-read Amblyomma americanum tick genome.</title>
        <authorList>
            <person name="Chou S."/>
            <person name="Poskanzer K.E."/>
            <person name="Rollins M."/>
            <person name="Thuy-Boun P.S."/>
        </authorList>
    </citation>
    <scope>NUCLEOTIDE SEQUENCE [LARGE SCALE GENOMIC DNA]</scope>
    <source>
        <strain evidence="7">F_SG_1</strain>
        <tissue evidence="7">Salivary glands</tissue>
    </source>
</reference>
<dbReference type="GO" id="GO:0008239">
    <property type="term" value="F:dipeptidyl-peptidase activity"/>
    <property type="evidence" value="ECO:0007669"/>
    <property type="project" value="TreeGrafter"/>
</dbReference>
<dbReference type="InterPro" id="IPR029058">
    <property type="entry name" value="AB_hydrolase_fold"/>
</dbReference>
<dbReference type="GO" id="GO:0006508">
    <property type="term" value="P:proteolysis"/>
    <property type="evidence" value="ECO:0007669"/>
    <property type="project" value="UniProtKB-KW"/>
</dbReference>
<feature type="chain" id="PRO_5042965608" description="Prolylcarboxypeptidase" evidence="6">
    <location>
        <begin position="22"/>
        <end position="559"/>
    </location>
</feature>
<evidence type="ECO:0000256" key="6">
    <source>
        <dbReference type="SAM" id="SignalP"/>
    </source>
</evidence>
<evidence type="ECO:0000313" key="8">
    <source>
        <dbReference type="Proteomes" id="UP001321473"/>
    </source>
</evidence>
<evidence type="ECO:0000256" key="1">
    <source>
        <dbReference type="ARBA" id="ARBA00011079"/>
    </source>
</evidence>
<keyword evidence="3 6" id="KW-0732">Signal</keyword>
<sequence length="559" mass="63161">MAILQVSLVITLGTWILFAGAKEVSYKEHWLRTKVDHFAFHNNHSFELRYLMCDKYWDRDGGPIFIYTGNENRIDAFAESAGALWEWAPEFGALIIFAEHRFFGQSLPFGKDSFVSPQNLGYLTSDQALADYADLLLHLKYTLPGAERSPVVAFGGSYGGLLAAWMRLKYPHIVDAHEKDETLKIFKMTAVRKRYRVKRLRLVVYAAVKNYCAMTGSAYLQRKFNMCQPLHPSNYTLLRDMLRDTYGVIAMSNYADASELVGALTPSPVKEVCKHFINAPETKLGLVDAAADAMGAYLTINGTRRCLDVFLYERGLDSYQFLGIMYDWALDFKAMLVFAEHRYYGDSLPYGERSFTEACRFLWNPLQTGEDLIRSLHKAASILYNSSGNAACYSIDGNVGVHAGWMFQTCTELVMPECSNGAEDMFQPKKWDIRKLAKRCRQRFGVTPNPGRLKMLYGGSDLRDVSNVIFTLLQLSTRRNPRRRRGCSFALSLSSLSSLPLSLALCHRNRLRQFLPTAAPFTNREAVAVVRACRVPDLACVALTTPSFFVEATAPRLLH</sequence>
<dbReference type="EMBL" id="JARKHS020029761">
    <property type="protein sequence ID" value="KAK8762808.1"/>
    <property type="molecule type" value="Genomic_DNA"/>
</dbReference>
<dbReference type="Proteomes" id="UP001321473">
    <property type="component" value="Unassembled WGS sequence"/>
</dbReference>
<dbReference type="Pfam" id="PF05577">
    <property type="entry name" value="Peptidase_S28"/>
    <property type="match status" value="3"/>
</dbReference>
<dbReference type="PANTHER" id="PTHR11010:SF120">
    <property type="entry name" value="LYSOSOMAL PRO-X CARBOXYPEPTIDASE"/>
    <property type="match status" value="1"/>
</dbReference>
<keyword evidence="8" id="KW-1185">Reference proteome</keyword>
<comment type="caution">
    <text evidence="7">The sequence shown here is derived from an EMBL/GenBank/DDBJ whole genome shotgun (WGS) entry which is preliminary data.</text>
</comment>
<comment type="similarity">
    <text evidence="1">Belongs to the peptidase S28 family.</text>
</comment>
<dbReference type="AlphaFoldDB" id="A0AAQ4DK18"/>
<name>A0AAQ4DK18_AMBAM</name>